<dbReference type="AlphaFoldDB" id="A0AA48M6T0"/>
<dbReference type="RefSeq" id="WP_304414934.1">
    <property type="nucleotide sequence ID" value="NZ_OY569118.1"/>
</dbReference>
<dbReference type="EMBL" id="OY569118">
    <property type="protein sequence ID" value="CAJ1000981.1"/>
    <property type="molecule type" value="Genomic_DNA"/>
</dbReference>
<gene>
    <name evidence="1" type="ORF">BSPP4475_01400</name>
</gene>
<reference evidence="1" key="1">
    <citation type="submission" date="2023-07" db="EMBL/GenBank/DDBJ databases">
        <authorList>
            <person name="Ivanov I."/>
            <person name="Teneva D."/>
            <person name="Stoikov I."/>
        </authorList>
    </citation>
    <scope>NUCLEOTIDE SEQUENCE</scope>
    <source>
        <strain evidence="1">4475</strain>
    </source>
</reference>
<organism evidence="1 2">
    <name type="scientific">Brevibacillus aydinogluensis</name>
    <dbReference type="NCBI Taxonomy" id="927786"/>
    <lineage>
        <taxon>Bacteria</taxon>
        <taxon>Bacillati</taxon>
        <taxon>Bacillota</taxon>
        <taxon>Bacilli</taxon>
        <taxon>Bacillales</taxon>
        <taxon>Paenibacillaceae</taxon>
        <taxon>Brevibacillus</taxon>
    </lineage>
</organism>
<dbReference type="KEGG" id="bayd:BSPP4475_01400"/>
<proteinExistence type="predicted"/>
<evidence type="ECO:0000313" key="2">
    <source>
        <dbReference type="Proteomes" id="UP001189619"/>
    </source>
</evidence>
<keyword evidence="2" id="KW-1185">Reference proteome</keyword>
<name>A0AA48M6T0_9BACL</name>
<sequence length="62" mass="7040">MNQNEQTLLRITETAQSVFTWIQDKCENGASDEELKVLPEVIKGAAELGKLIHHLMEDGFLR</sequence>
<accession>A0AA48M6T0</accession>
<evidence type="ECO:0000313" key="1">
    <source>
        <dbReference type="EMBL" id="CAJ1000981.1"/>
    </source>
</evidence>
<dbReference type="Proteomes" id="UP001189619">
    <property type="component" value="Chromosome"/>
</dbReference>
<protein>
    <submittedName>
        <fullName evidence="1">Uncharacterized protein</fullName>
    </submittedName>
</protein>